<feature type="domain" description="Peptidase C14 caspase" evidence="1">
    <location>
        <begin position="5"/>
        <end position="229"/>
    </location>
</feature>
<dbReference type="SUPFAM" id="SSF52129">
    <property type="entry name" value="Caspase-like"/>
    <property type="match status" value="1"/>
</dbReference>
<dbReference type="Gene3D" id="3.40.50.1460">
    <property type="match status" value="1"/>
</dbReference>
<dbReference type="PANTHER" id="PTHR22576">
    <property type="entry name" value="MUCOSA ASSOCIATED LYMPHOID TISSUE LYMPHOMA TRANSLOCATION PROTEIN 1/PARACASPASE"/>
    <property type="match status" value="1"/>
</dbReference>
<evidence type="ECO:0000259" key="2">
    <source>
        <dbReference type="Pfam" id="PF20703"/>
    </source>
</evidence>
<comment type="caution">
    <text evidence="3">The sequence shown here is derived from an EMBL/GenBank/DDBJ whole genome shotgun (WGS) entry which is preliminary data.</text>
</comment>
<organism evidence="3 4">
    <name type="scientific">Shackletoniella antarctica</name>
    <dbReference type="NCBI Taxonomy" id="268115"/>
    <lineage>
        <taxon>Bacteria</taxon>
        <taxon>Bacillati</taxon>
        <taxon>Cyanobacteriota</taxon>
        <taxon>Cyanophyceae</taxon>
        <taxon>Oculatellales</taxon>
        <taxon>Oculatellaceae</taxon>
        <taxon>Shackletoniella</taxon>
    </lineage>
</organism>
<feature type="domain" description="Novel STAND NTPase 1" evidence="2">
    <location>
        <begin position="266"/>
        <end position="704"/>
    </location>
</feature>
<protein>
    <submittedName>
        <fullName evidence="3">Uncharacterized protein</fullName>
    </submittedName>
</protein>
<dbReference type="Proteomes" id="UP000249081">
    <property type="component" value="Unassembled WGS sequence"/>
</dbReference>
<dbReference type="AlphaFoldDB" id="A0A2W4WE73"/>
<evidence type="ECO:0000313" key="3">
    <source>
        <dbReference type="EMBL" id="PZO42780.1"/>
    </source>
</evidence>
<dbReference type="GO" id="GO:0006508">
    <property type="term" value="P:proteolysis"/>
    <property type="evidence" value="ECO:0007669"/>
    <property type="project" value="InterPro"/>
</dbReference>
<evidence type="ECO:0000259" key="1">
    <source>
        <dbReference type="Pfam" id="PF00656"/>
    </source>
</evidence>
<accession>A0A2W4WE73</accession>
<dbReference type="PANTHER" id="PTHR22576:SF37">
    <property type="entry name" value="MUCOSA-ASSOCIATED LYMPHOID TISSUE LYMPHOMA TRANSLOCATION PROTEIN 1"/>
    <property type="match status" value="1"/>
</dbReference>
<sequence>MSRDALVVGINAYQNLPSLQAPAQDAESIARCLENFGECRVVRLPEAITHQKPAISLRGIVTTPMLEEALIKLFKPAGKNIPQTAIFYYSGHGLQRQAGIQEGYLATSDVNPTAGQYGLSLHWLRRLLQESPVRQRVILLDCCNSGEFFNMLEADPGARAGTDRLFMAAAREYEAAYESLDSKHSVFTQALLSGLNPYKIKGGIVNGHSLTDVVNRELKGELQQPLFESSGGEIVLTRMAGLTTPQPDAPLPLLERLQKLRYGFCPFPGAAPFGVAHSEFFFGRDDITQALVERVQTSRLCALVGASGAGKTSILQAGLMPRLAQLEGSAQMRYLALGASPLANLAEVFVDPSVTGLRRAEQLRRAESFLQQGPEGFCQLVQAVAGDGPLVLVLDQFEVLLAAGLAPEGDRRRVIDCLTTAVEREHLPLRLVLGLRASHLQDLGEFPALQALVADHSLAVPTMTYNQLKATIVGPLDQVGLRYDANLVYTLLLDVVSAPANLALLQLTLKELWSRRETNLTAPEPPCLTLATYAEMGGLRHLLSERASSFYQSLSTAEQAIAQRIFLSLCDLSDGVARSSRQVSLAELVTATLSEADVIRVLEQLIAARIVVAQAPAYGSDRSSATLAGWSPPAADGDAPLVTGDLLVTTAPSPATAPYFDIAHEALIRNWSLLQQWLHTQGPIVRQQRQIEVAAQGWQQQQQPNHPDFFLTKTRLNEAQTFCQAHPEQLSLLASSYLEACDRHNRRCCQRRHLVRLLIPLSLATGMLTAYAHSYVTHPSTALTPAQAEPALDAPSFELLSPADTAQPTATQPDELPLGLGSPQVGPQVGPQAGVVRTNLLSLMPRGGRSAQPAQQSLAAAPRLRSALARSARGLEPLETAAKALQPALVPTAIAPAAALGQGSPLSMANQVVKLESSWVSPEDPALVIQIWCTRTGAEPVCFTTTAARGG</sequence>
<reference evidence="4" key="1">
    <citation type="submission" date="2018-04" db="EMBL/GenBank/DDBJ databases">
        <authorList>
            <person name="Cornet L."/>
        </authorList>
    </citation>
    <scope>NUCLEOTIDE SEQUENCE [LARGE SCALE GENOMIC DNA]</scope>
</reference>
<dbReference type="InterPro" id="IPR027417">
    <property type="entry name" value="P-loop_NTPase"/>
</dbReference>
<dbReference type="EMBL" id="QBMN01000043">
    <property type="protein sequence ID" value="PZO42780.1"/>
    <property type="molecule type" value="Genomic_DNA"/>
</dbReference>
<evidence type="ECO:0000313" key="4">
    <source>
        <dbReference type="Proteomes" id="UP000249081"/>
    </source>
</evidence>
<gene>
    <name evidence="3" type="ORF">DCF17_08085</name>
</gene>
<dbReference type="InterPro" id="IPR011600">
    <property type="entry name" value="Pept_C14_caspase"/>
</dbReference>
<dbReference type="SUPFAM" id="SSF52540">
    <property type="entry name" value="P-loop containing nucleoside triphosphate hydrolases"/>
    <property type="match status" value="1"/>
</dbReference>
<dbReference type="GO" id="GO:0004197">
    <property type="term" value="F:cysteine-type endopeptidase activity"/>
    <property type="evidence" value="ECO:0007669"/>
    <property type="project" value="InterPro"/>
</dbReference>
<name>A0A2W4WE73_9CYAN</name>
<dbReference type="InterPro" id="IPR029030">
    <property type="entry name" value="Caspase-like_dom_sf"/>
</dbReference>
<proteinExistence type="predicted"/>
<dbReference type="Pfam" id="PF20703">
    <property type="entry name" value="nSTAND1"/>
    <property type="match status" value="1"/>
</dbReference>
<dbReference type="Pfam" id="PF00656">
    <property type="entry name" value="Peptidase_C14"/>
    <property type="match status" value="1"/>
</dbReference>
<reference evidence="3 4" key="2">
    <citation type="submission" date="2018-06" db="EMBL/GenBank/DDBJ databases">
        <title>Metagenomic assembly of (sub)arctic Cyanobacteria and their associated microbiome from non-axenic cultures.</title>
        <authorList>
            <person name="Baurain D."/>
        </authorList>
    </citation>
    <scope>NUCLEOTIDE SEQUENCE [LARGE SCALE GENOMIC DNA]</scope>
    <source>
        <strain evidence="3">ULC041bin1</strain>
    </source>
</reference>
<dbReference type="InterPro" id="IPR049052">
    <property type="entry name" value="nSTAND1"/>
</dbReference>
<dbReference type="InterPro" id="IPR052039">
    <property type="entry name" value="Caspase-related_regulators"/>
</dbReference>